<sequence length="120" mass="13629">MAEICNDLIEMVEIVDDFFKFLGPELKAVTGDMQGIDRVILRVKAMYEPVEQVSFPIFEYANNVEWKAVKAAFYADNEDIKAATRELIDTSFRKLRSAEGACDLLQNFKSIKSKGAIQKQ</sequence>
<dbReference type="Pfam" id="PF08385">
    <property type="entry name" value="DHC_N1"/>
    <property type="match status" value="1"/>
</dbReference>
<evidence type="ECO:0000313" key="2">
    <source>
        <dbReference type="EMBL" id="GFH18109.1"/>
    </source>
</evidence>
<protein>
    <recommendedName>
        <fullName evidence="1">Dynein heavy chain tail domain-containing protein</fullName>
    </recommendedName>
</protein>
<evidence type="ECO:0000313" key="3">
    <source>
        <dbReference type="Proteomes" id="UP000485058"/>
    </source>
</evidence>
<feature type="domain" description="Dynein heavy chain tail" evidence="1">
    <location>
        <begin position="1"/>
        <end position="119"/>
    </location>
</feature>
<accession>A0A699ZFG8</accession>
<dbReference type="Proteomes" id="UP000485058">
    <property type="component" value="Unassembled WGS sequence"/>
</dbReference>
<dbReference type="AlphaFoldDB" id="A0A699ZFG8"/>
<keyword evidence="3" id="KW-1185">Reference proteome</keyword>
<reference evidence="2 3" key="1">
    <citation type="submission" date="2020-02" db="EMBL/GenBank/DDBJ databases">
        <title>Draft genome sequence of Haematococcus lacustris strain NIES-144.</title>
        <authorList>
            <person name="Morimoto D."/>
            <person name="Nakagawa S."/>
            <person name="Yoshida T."/>
            <person name="Sawayama S."/>
        </authorList>
    </citation>
    <scope>NUCLEOTIDE SEQUENCE [LARGE SCALE GENOMIC DNA]</scope>
    <source>
        <strain evidence="2 3">NIES-144</strain>
    </source>
</reference>
<organism evidence="2 3">
    <name type="scientific">Haematococcus lacustris</name>
    <name type="common">Green alga</name>
    <name type="synonym">Haematococcus pluvialis</name>
    <dbReference type="NCBI Taxonomy" id="44745"/>
    <lineage>
        <taxon>Eukaryota</taxon>
        <taxon>Viridiplantae</taxon>
        <taxon>Chlorophyta</taxon>
        <taxon>core chlorophytes</taxon>
        <taxon>Chlorophyceae</taxon>
        <taxon>CS clade</taxon>
        <taxon>Chlamydomonadales</taxon>
        <taxon>Haematococcaceae</taxon>
        <taxon>Haematococcus</taxon>
    </lineage>
</organism>
<dbReference type="EMBL" id="BLLF01001249">
    <property type="protein sequence ID" value="GFH18109.1"/>
    <property type="molecule type" value="Genomic_DNA"/>
</dbReference>
<feature type="non-terminal residue" evidence="2">
    <location>
        <position position="120"/>
    </location>
</feature>
<evidence type="ECO:0000259" key="1">
    <source>
        <dbReference type="Pfam" id="PF08385"/>
    </source>
</evidence>
<comment type="caution">
    <text evidence="2">The sequence shown here is derived from an EMBL/GenBank/DDBJ whole genome shotgun (WGS) entry which is preliminary data.</text>
</comment>
<dbReference type="InterPro" id="IPR013594">
    <property type="entry name" value="Dynein_heavy_tail"/>
</dbReference>
<gene>
    <name evidence="2" type="ORF">HaLaN_14853</name>
</gene>
<proteinExistence type="predicted"/>
<name>A0A699ZFG8_HAELA</name>